<organism evidence="1 2">
    <name type="scientific">Nelumbo nucifera</name>
    <name type="common">Sacred lotus</name>
    <dbReference type="NCBI Taxonomy" id="4432"/>
    <lineage>
        <taxon>Eukaryota</taxon>
        <taxon>Viridiplantae</taxon>
        <taxon>Streptophyta</taxon>
        <taxon>Embryophyta</taxon>
        <taxon>Tracheophyta</taxon>
        <taxon>Spermatophyta</taxon>
        <taxon>Magnoliopsida</taxon>
        <taxon>Proteales</taxon>
        <taxon>Nelumbonaceae</taxon>
        <taxon>Nelumbo</taxon>
    </lineage>
</organism>
<dbReference type="PANTHER" id="PTHR46758">
    <property type="entry name" value="MYND DOMAIN-CONTAINING"/>
    <property type="match status" value="1"/>
</dbReference>
<dbReference type="Proteomes" id="UP000607653">
    <property type="component" value="Unassembled WGS sequence"/>
</dbReference>
<evidence type="ECO:0000313" key="2">
    <source>
        <dbReference type="Proteomes" id="UP000607653"/>
    </source>
</evidence>
<dbReference type="EMBL" id="DUZY01000003">
    <property type="protein sequence ID" value="DAD30563.1"/>
    <property type="molecule type" value="Genomic_DNA"/>
</dbReference>
<dbReference type="InterPro" id="IPR044508">
    <property type="entry name" value="At5g50450/At1g67340-like"/>
</dbReference>
<gene>
    <name evidence="1" type="ORF">HUJ06_009414</name>
</gene>
<dbReference type="AlphaFoldDB" id="A0A822YEI2"/>
<reference evidence="1 2" key="1">
    <citation type="journal article" date="2020" name="Mol. Biol. Evol.">
        <title>Distinct Expression and Methylation Patterns for Genes with Different Fates following a Single Whole-Genome Duplication in Flowering Plants.</title>
        <authorList>
            <person name="Shi T."/>
            <person name="Rahmani R.S."/>
            <person name="Gugger P.F."/>
            <person name="Wang M."/>
            <person name="Li H."/>
            <person name="Zhang Y."/>
            <person name="Li Z."/>
            <person name="Wang Q."/>
            <person name="Van de Peer Y."/>
            <person name="Marchal K."/>
            <person name="Chen J."/>
        </authorList>
    </citation>
    <scope>NUCLEOTIDE SEQUENCE [LARGE SCALE GENOMIC DNA]</scope>
    <source>
        <tissue evidence="1">Leaf</tissue>
    </source>
</reference>
<comment type="caution">
    <text evidence="1">The sequence shown here is derived from an EMBL/GenBank/DDBJ whole genome shotgun (WGS) entry which is preliminary data.</text>
</comment>
<name>A0A822YEI2_NELNU</name>
<proteinExistence type="predicted"/>
<evidence type="ECO:0000313" key="1">
    <source>
        <dbReference type="EMBL" id="DAD30563.1"/>
    </source>
</evidence>
<protein>
    <submittedName>
        <fullName evidence="1">Uncharacterized protein</fullName>
    </submittedName>
</protein>
<dbReference type="PANTHER" id="PTHR46758:SF2">
    <property type="entry name" value="OJ1485_B09.11 PROTEIN"/>
    <property type="match status" value="1"/>
</dbReference>
<keyword evidence="2" id="KW-1185">Reference proteome</keyword>
<accession>A0A822YEI2</accession>
<sequence length="114" mass="13267">MRTKLGNRKLQFFKDETPLKRKRDFPRGEVLLDRKSTRTVPGNIREPDFFLWFVCILYKLSSTARCPSDFINVLITCKRLNGLGFHPLVLSKASLKAFTVKAKNWSESSQQFLK</sequence>